<proteinExistence type="inferred from homology"/>
<dbReference type="Gene3D" id="3.40.50.300">
    <property type="entry name" value="P-loop containing nucleotide triphosphate hydrolases"/>
    <property type="match status" value="1"/>
</dbReference>
<dbReference type="SMART" id="SM00382">
    <property type="entry name" value="AAA"/>
    <property type="match status" value="1"/>
</dbReference>
<dbReference type="CDD" id="cd03257">
    <property type="entry name" value="ABC_NikE_OppD_transporters"/>
    <property type="match status" value="1"/>
</dbReference>
<evidence type="ECO:0000256" key="2">
    <source>
        <dbReference type="ARBA" id="ARBA00022448"/>
    </source>
</evidence>
<keyword evidence="8" id="KW-1185">Reference proteome</keyword>
<sequence>MSTSPEHPLLNIRNLNVEFDSGRPGAPLRAVDGVDLHVSEGETVGLVGESGSGKTTIGRAVLGLTEPTAGSVSFDGDDITRAGWKKRRALSKHLQVVFQDPYSSLNPARTIGQTMSETLRVHNKCSRYETRERVIVQLEKVGLDRSALGCYPAHFSGGQRQRVAIARALIAEPRLVICDEPVSALDLSVQAQVLNLFRTLQKDHGLSYLFIAHDLAVVRFLSHRIVVLYRGQIMEQGPAEAVYQEPLHPYTQALLAAAPVPEPKEQKKRREERIKHTTAPSSTGASPTGCPFATRCPHVEERCRTERPPLGPAPGNTLVACHRWKEINDANRRQARELIGSKPRVA</sequence>
<reference evidence="7 8" key="1">
    <citation type="submission" date="2019-06" db="EMBL/GenBank/DDBJ databases">
        <title>Amycolatopsis alkalitolerans sp. nov., isolated from Gastrodia elata Blume.</title>
        <authorList>
            <person name="Narsing Rao M.P."/>
            <person name="Li W.J."/>
        </authorList>
    </citation>
    <scope>NUCLEOTIDE SEQUENCE [LARGE SCALE GENOMIC DNA]</scope>
    <source>
        <strain evidence="7 8">SYSUP0005</strain>
    </source>
</reference>
<evidence type="ECO:0000256" key="3">
    <source>
        <dbReference type="ARBA" id="ARBA00022741"/>
    </source>
</evidence>
<dbReference type="InterPro" id="IPR017871">
    <property type="entry name" value="ABC_transporter-like_CS"/>
</dbReference>
<dbReference type="GO" id="GO:0005524">
    <property type="term" value="F:ATP binding"/>
    <property type="evidence" value="ECO:0007669"/>
    <property type="project" value="UniProtKB-KW"/>
</dbReference>
<comment type="caution">
    <text evidence="7">The sequence shown here is derived from an EMBL/GenBank/DDBJ whole genome shotgun (WGS) entry which is preliminary data.</text>
</comment>
<keyword evidence="3" id="KW-0547">Nucleotide-binding</keyword>
<dbReference type="InterPro" id="IPR013563">
    <property type="entry name" value="Oligopep_ABC_C"/>
</dbReference>
<dbReference type="InterPro" id="IPR003439">
    <property type="entry name" value="ABC_transporter-like_ATP-bd"/>
</dbReference>
<dbReference type="NCBIfam" id="TIGR01727">
    <property type="entry name" value="oligo_HPY"/>
    <property type="match status" value="1"/>
</dbReference>
<dbReference type="Pfam" id="PF08352">
    <property type="entry name" value="oligo_HPY"/>
    <property type="match status" value="1"/>
</dbReference>
<evidence type="ECO:0000256" key="1">
    <source>
        <dbReference type="ARBA" id="ARBA00005417"/>
    </source>
</evidence>
<evidence type="ECO:0000256" key="5">
    <source>
        <dbReference type="SAM" id="MobiDB-lite"/>
    </source>
</evidence>
<dbReference type="InterPro" id="IPR050319">
    <property type="entry name" value="ABC_transp_ATP-bind"/>
</dbReference>
<dbReference type="GO" id="GO:0015833">
    <property type="term" value="P:peptide transport"/>
    <property type="evidence" value="ECO:0007669"/>
    <property type="project" value="InterPro"/>
</dbReference>
<gene>
    <name evidence="7" type="ORF">FG385_11700</name>
</gene>
<dbReference type="EMBL" id="VDFW01000008">
    <property type="protein sequence ID" value="TNC26414.1"/>
    <property type="molecule type" value="Genomic_DNA"/>
</dbReference>
<dbReference type="PROSITE" id="PS50893">
    <property type="entry name" value="ABC_TRANSPORTER_2"/>
    <property type="match status" value="1"/>
</dbReference>
<dbReference type="AlphaFoldDB" id="A0A5C4M4A4"/>
<evidence type="ECO:0000313" key="8">
    <source>
        <dbReference type="Proteomes" id="UP000305546"/>
    </source>
</evidence>
<evidence type="ECO:0000313" key="7">
    <source>
        <dbReference type="EMBL" id="TNC26414.1"/>
    </source>
</evidence>
<keyword evidence="2" id="KW-0813">Transport</keyword>
<dbReference type="PANTHER" id="PTHR43776:SF7">
    <property type="entry name" value="D,D-DIPEPTIDE TRANSPORT ATP-BINDING PROTEIN DDPF-RELATED"/>
    <property type="match status" value="1"/>
</dbReference>
<evidence type="ECO:0000256" key="4">
    <source>
        <dbReference type="ARBA" id="ARBA00022840"/>
    </source>
</evidence>
<keyword evidence="4 7" id="KW-0067">ATP-binding</keyword>
<feature type="compositionally biased region" description="Basic and acidic residues" evidence="5">
    <location>
        <begin position="262"/>
        <end position="275"/>
    </location>
</feature>
<name>A0A5C4M4A4_9PSEU</name>
<evidence type="ECO:0000259" key="6">
    <source>
        <dbReference type="PROSITE" id="PS50893"/>
    </source>
</evidence>
<dbReference type="RefSeq" id="WP_139096703.1">
    <property type="nucleotide sequence ID" value="NZ_VDFW01000008.1"/>
</dbReference>
<dbReference type="Proteomes" id="UP000305546">
    <property type="component" value="Unassembled WGS sequence"/>
</dbReference>
<feature type="compositionally biased region" description="Low complexity" evidence="5">
    <location>
        <begin position="277"/>
        <end position="289"/>
    </location>
</feature>
<accession>A0A5C4M4A4</accession>
<feature type="region of interest" description="Disordered" evidence="5">
    <location>
        <begin position="258"/>
        <end position="291"/>
    </location>
</feature>
<dbReference type="GO" id="GO:0055085">
    <property type="term" value="P:transmembrane transport"/>
    <property type="evidence" value="ECO:0007669"/>
    <property type="project" value="UniProtKB-ARBA"/>
</dbReference>
<dbReference type="Pfam" id="PF00005">
    <property type="entry name" value="ABC_tran"/>
    <property type="match status" value="1"/>
</dbReference>
<dbReference type="FunFam" id="3.40.50.300:FF:000016">
    <property type="entry name" value="Oligopeptide ABC transporter ATP-binding component"/>
    <property type="match status" value="1"/>
</dbReference>
<comment type="similarity">
    <text evidence="1">Belongs to the ABC transporter superfamily.</text>
</comment>
<dbReference type="InterPro" id="IPR027417">
    <property type="entry name" value="P-loop_NTPase"/>
</dbReference>
<dbReference type="SUPFAM" id="SSF52540">
    <property type="entry name" value="P-loop containing nucleoside triphosphate hydrolases"/>
    <property type="match status" value="1"/>
</dbReference>
<feature type="domain" description="ABC transporter" evidence="6">
    <location>
        <begin position="12"/>
        <end position="255"/>
    </location>
</feature>
<dbReference type="OrthoDB" id="5170605at2"/>
<protein>
    <submittedName>
        <fullName evidence="7">ABC transporter ATP-binding protein</fullName>
    </submittedName>
</protein>
<dbReference type="InterPro" id="IPR003593">
    <property type="entry name" value="AAA+_ATPase"/>
</dbReference>
<dbReference type="PANTHER" id="PTHR43776">
    <property type="entry name" value="TRANSPORT ATP-BINDING PROTEIN"/>
    <property type="match status" value="1"/>
</dbReference>
<dbReference type="GO" id="GO:0016887">
    <property type="term" value="F:ATP hydrolysis activity"/>
    <property type="evidence" value="ECO:0007669"/>
    <property type="project" value="InterPro"/>
</dbReference>
<dbReference type="PROSITE" id="PS00211">
    <property type="entry name" value="ABC_TRANSPORTER_1"/>
    <property type="match status" value="1"/>
</dbReference>
<organism evidence="7 8">
    <name type="scientific">Amycolatopsis alkalitolerans</name>
    <dbReference type="NCBI Taxonomy" id="2547244"/>
    <lineage>
        <taxon>Bacteria</taxon>
        <taxon>Bacillati</taxon>
        <taxon>Actinomycetota</taxon>
        <taxon>Actinomycetes</taxon>
        <taxon>Pseudonocardiales</taxon>
        <taxon>Pseudonocardiaceae</taxon>
        <taxon>Amycolatopsis</taxon>
    </lineage>
</organism>